<feature type="region of interest" description="Disordered" evidence="6">
    <location>
        <begin position="345"/>
        <end position="478"/>
    </location>
</feature>
<dbReference type="CDD" id="cd00078">
    <property type="entry name" value="HECTc"/>
    <property type="match status" value="1"/>
</dbReference>
<dbReference type="GO" id="GO:0016874">
    <property type="term" value="F:ligase activity"/>
    <property type="evidence" value="ECO:0007669"/>
    <property type="project" value="UniProtKB-KW"/>
</dbReference>
<dbReference type="KEGG" id="cthr:CTHT_0002410"/>
<dbReference type="EMBL" id="GL988032">
    <property type="protein sequence ID" value="EGS23546.1"/>
    <property type="molecule type" value="Genomic_DNA"/>
</dbReference>
<evidence type="ECO:0000259" key="7">
    <source>
        <dbReference type="PROSITE" id="PS50237"/>
    </source>
</evidence>
<feature type="compositionally biased region" description="Low complexity" evidence="6">
    <location>
        <begin position="19"/>
        <end position="60"/>
    </location>
</feature>
<name>G0RZB8_CHATD</name>
<evidence type="ECO:0000313" key="8">
    <source>
        <dbReference type="EMBL" id="EGS23546.1"/>
    </source>
</evidence>
<organism evidence="9">
    <name type="scientific">Chaetomium thermophilum (strain DSM 1495 / CBS 144.50 / IMI 039719)</name>
    <name type="common">Thermochaetoides thermophila</name>
    <dbReference type="NCBI Taxonomy" id="759272"/>
    <lineage>
        <taxon>Eukaryota</taxon>
        <taxon>Fungi</taxon>
        <taxon>Dikarya</taxon>
        <taxon>Ascomycota</taxon>
        <taxon>Pezizomycotina</taxon>
        <taxon>Sordariomycetes</taxon>
        <taxon>Sordariomycetidae</taxon>
        <taxon>Sordariales</taxon>
        <taxon>Chaetomiaceae</taxon>
        <taxon>Thermochaetoides</taxon>
    </lineage>
</organism>
<protein>
    <recommendedName>
        <fullName evidence="2">HECT-type E3 ubiquitin transferase</fullName>
        <ecNumber evidence="2">2.3.2.26</ecNumber>
    </recommendedName>
</protein>
<feature type="compositionally biased region" description="Pro residues" evidence="6">
    <location>
        <begin position="393"/>
        <end position="406"/>
    </location>
</feature>
<evidence type="ECO:0000256" key="1">
    <source>
        <dbReference type="ARBA" id="ARBA00000885"/>
    </source>
</evidence>
<dbReference type="Gene3D" id="3.30.2160.10">
    <property type="entry name" value="Hect, E3 ligase catalytic domain"/>
    <property type="match status" value="1"/>
</dbReference>
<dbReference type="eggNOG" id="KOG0941">
    <property type="taxonomic scope" value="Eukaryota"/>
</dbReference>
<accession>G0RZB8</accession>
<dbReference type="InterPro" id="IPR035983">
    <property type="entry name" value="Hect_E3_ubiquitin_ligase"/>
</dbReference>
<dbReference type="RefSeq" id="XP_006690788.1">
    <property type="nucleotide sequence ID" value="XM_006690725.1"/>
</dbReference>
<feature type="compositionally biased region" description="Low complexity" evidence="6">
    <location>
        <begin position="510"/>
        <end position="520"/>
    </location>
</feature>
<keyword evidence="3" id="KW-0808">Transferase</keyword>
<feature type="active site" description="Glycyl thioester intermediate" evidence="5">
    <location>
        <position position="1345"/>
    </location>
</feature>
<dbReference type="InterPro" id="IPR000569">
    <property type="entry name" value="HECT_dom"/>
</dbReference>
<evidence type="ECO:0000256" key="5">
    <source>
        <dbReference type="PROSITE-ProRule" id="PRU00104"/>
    </source>
</evidence>
<evidence type="ECO:0000256" key="6">
    <source>
        <dbReference type="SAM" id="MobiDB-lite"/>
    </source>
</evidence>
<reference evidence="8 9" key="1">
    <citation type="journal article" date="2011" name="Cell">
        <title>Insight into structure and assembly of the nuclear pore complex by utilizing the genome of a eukaryotic thermophile.</title>
        <authorList>
            <person name="Amlacher S."/>
            <person name="Sarges P."/>
            <person name="Flemming D."/>
            <person name="van Noort V."/>
            <person name="Kunze R."/>
            <person name="Devos D.P."/>
            <person name="Arumugam M."/>
            <person name="Bork P."/>
            <person name="Hurt E."/>
        </authorList>
    </citation>
    <scope>NUCLEOTIDE SEQUENCE [LARGE SCALE GENOMIC DNA]</scope>
    <source>
        <strain evidence="9">DSM 1495 / CBS 144.50 / IMI 039719</strain>
    </source>
</reference>
<feature type="region of interest" description="Disordered" evidence="6">
    <location>
        <begin position="98"/>
        <end position="179"/>
    </location>
</feature>
<dbReference type="Pfam" id="PF00632">
    <property type="entry name" value="HECT"/>
    <property type="match status" value="1"/>
</dbReference>
<dbReference type="OrthoDB" id="8068875at2759"/>
<feature type="region of interest" description="Disordered" evidence="6">
    <location>
        <begin position="770"/>
        <end position="799"/>
    </location>
</feature>
<feature type="compositionally biased region" description="Acidic residues" evidence="6">
    <location>
        <begin position="111"/>
        <end position="120"/>
    </location>
</feature>
<evidence type="ECO:0000256" key="4">
    <source>
        <dbReference type="ARBA" id="ARBA00022786"/>
    </source>
</evidence>
<sequence length="1377" mass="150817">MSTPRDRSLSIPYTSHTRTPSNSSPSTNPIIPPSSSHCRQPSSSGLSTLPPSLQQQLDPQPNRHHHPFRSHARSISGQFRGDFDGWANLDCLVPSKEDQLQPRGFGTVGDESSDEDDDEFLSLTTTRRRKSKDKDKGSEGRERSRSRLRGATFVIRSGRSGSVSGGGGGGMGHSRSASQPFLGSATMAAIQGMVGSSSVEGLDGRRGGNRFLGLGPNQGQQRGRSKSPAGLGAGIGHVRKGSSSGAGGSVPGVMGNHHNERHVAGEEFVTGRCMTCASLMRWPREHTVFRCTICMTVNDLVPVERGPSGDGQQHRDRDRPISLTHARALIEQCLREFLRERLGEMTAGKAPGDQPKDGNGKQKEREEDRGRRQEPAGVPRPPKGDKEVLPKLVLPPLPQRVPPPVPGQSLLRPPEMRGPRHCRGPSWSGTARSSRAEPSPGPVPFPRRQPSRDLLVQKPPPPPPPMPSRPPPSPPTQDVKVKRIFKPLEDYIVSCITNFHSLNTSFLTIPLPQHQPQPESSQHHKHHPDPLVTRKSPHLDWSRLEQFYLTILEPARPWFDVYRALVQEDPSLAVPAAALKDIEGQLLASQEHVQRAVLKACEAVLKRPGRRIRGPGEVRWLLILAVCPLFVAGWRSWRGRFVTADGNLGPASSLGTGTGAGTGTGVGAGPAAGANSGIIKRIVGLLCNAPVECHQHLVAWWARCPEQVLVLTKELMSGFLAYRLNRQNEKTAAAAEEEEAMRRDEDTLGGLVPSVDIGVSSRAMLHAALLSQARPGTANGNTGGGGSGKKKKDEKPKRVIREDWQIKAAATVLGLVFAANKACHSRESLTAKDGRAGYLTGYLQQHHHAQPQQHGISKPRAQVLPTSDFYITLLDETDVIADFETWSQRRGNTSHNISLNHGSATNNTNVRFTFCQHPYLLSIGAKMRILEHDTRRQMETRARDAFFNSLLSDYHHHPHPREMFDRFLTLRVRRECLVEDSLSAVGEAIGASAAAGGGVGILDVKKELRIEFMGEEGVDAGGLRKEWFLLLCRELFDPGNGMFLYDPDSHYCYFNPFSLEPSQQYFLVGVVLGLAIYNSTILDISLPPFAFRKLLASPSSNPHSSTLDDLAEYRPTLARGLRQLLDYPNPDEVEDVFALSFAITVDRYGVADTVELCPGGSRRPVTGANRREFVDLYVRYLLDTSVAKQFEPFKRGFWSIVGHEGGTHGLFGGGEAGVNVLSLFQPDEVELLIRGSNGSSGNSLNGDSLPPLDVAALKTAATYDGWERYRPKSPSGRPPFNPAEDEPTIRWFWETFESASPVAQRKLLAFVTGSDRVPAAGAGSLRIALHCLGDDCGRFPTARTCFNVLGLWRCGTKERLEEVLWRAVWESEGFGLK</sequence>
<feature type="domain" description="HECT" evidence="7">
    <location>
        <begin position="1000"/>
        <end position="1377"/>
    </location>
</feature>
<feature type="region of interest" description="Disordered" evidence="6">
    <location>
        <begin position="213"/>
        <end position="257"/>
    </location>
</feature>
<dbReference type="InterPro" id="IPR044611">
    <property type="entry name" value="E3A/B/C-like"/>
</dbReference>
<evidence type="ECO:0000313" key="9">
    <source>
        <dbReference type="Proteomes" id="UP000008066"/>
    </source>
</evidence>
<feature type="compositionally biased region" description="Basic and acidic residues" evidence="6">
    <location>
        <begin position="354"/>
        <end position="374"/>
    </location>
</feature>
<feature type="region of interest" description="Disordered" evidence="6">
    <location>
        <begin position="1"/>
        <end position="69"/>
    </location>
</feature>
<dbReference type="SMART" id="SM00119">
    <property type="entry name" value="HECTc"/>
    <property type="match status" value="1"/>
</dbReference>
<gene>
    <name evidence="8" type="ORF">CTHT_0002410</name>
</gene>
<feature type="compositionally biased region" description="Basic and acidic residues" evidence="6">
    <location>
        <begin position="132"/>
        <end position="145"/>
    </location>
</feature>
<dbReference type="GeneID" id="18254279"/>
<dbReference type="GO" id="GO:0000209">
    <property type="term" value="P:protein polyubiquitination"/>
    <property type="evidence" value="ECO:0007669"/>
    <property type="project" value="InterPro"/>
</dbReference>
<dbReference type="Gene3D" id="3.90.1750.10">
    <property type="entry name" value="Hect, E3 ligase catalytic domains"/>
    <property type="match status" value="1"/>
</dbReference>
<proteinExistence type="predicted"/>
<comment type="catalytic activity">
    <reaction evidence="1">
        <text>S-ubiquitinyl-[E2 ubiquitin-conjugating enzyme]-L-cysteine + [acceptor protein]-L-lysine = [E2 ubiquitin-conjugating enzyme]-L-cysteine + N(6)-ubiquitinyl-[acceptor protein]-L-lysine.</text>
        <dbReference type="EC" id="2.3.2.26"/>
    </reaction>
</comment>
<dbReference type="Gene3D" id="3.30.2410.10">
    <property type="entry name" value="Hect, E3 ligase catalytic domain"/>
    <property type="match status" value="1"/>
</dbReference>
<dbReference type="STRING" id="759272.G0RZB8"/>
<keyword evidence="9" id="KW-1185">Reference proteome</keyword>
<evidence type="ECO:0000256" key="3">
    <source>
        <dbReference type="ARBA" id="ARBA00022679"/>
    </source>
</evidence>
<dbReference type="OMA" id="AENSSWW"/>
<dbReference type="SUPFAM" id="SSF56204">
    <property type="entry name" value="Hect, E3 ligase catalytic domain"/>
    <property type="match status" value="1"/>
</dbReference>
<dbReference type="PANTHER" id="PTHR45700:SF8">
    <property type="entry name" value="HECT-TYPE E3 UBIQUITIN TRANSFERASE"/>
    <property type="match status" value="1"/>
</dbReference>
<dbReference type="EC" id="2.3.2.26" evidence="2"/>
<evidence type="ECO:0000256" key="2">
    <source>
        <dbReference type="ARBA" id="ARBA00012485"/>
    </source>
</evidence>
<dbReference type="PANTHER" id="PTHR45700">
    <property type="entry name" value="UBIQUITIN-PROTEIN LIGASE E3C"/>
    <property type="match status" value="1"/>
</dbReference>
<dbReference type="PROSITE" id="PS50237">
    <property type="entry name" value="HECT"/>
    <property type="match status" value="1"/>
</dbReference>
<keyword evidence="4 5" id="KW-0833">Ubl conjugation pathway</keyword>
<dbReference type="GO" id="GO:0061630">
    <property type="term" value="F:ubiquitin protein ligase activity"/>
    <property type="evidence" value="ECO:0007669"/>
    <property type="project" value="UniProtKB-EC"/>
</dbReference>
<feature type="compositionally biased region" description="Gly residues" evidence="6">
    <location>
        <begin position="163"/>
        <end position="172"/>
    </location>
</feature>
<keyword evidence="8" id="KW-0436">Ligase</keyword>
<feature type="region of interest" description="Disordered" evidence="6">
    <location>
        <begin position="510"/>
        <end position="533"/>
    </location>
</feature>
<dbReference type="Proteomes" id="UP000008066">
    <property type="component" value="Unassembled WGS sequence"/>
</dbReference>
<feature type="compositionally biased region" description="Pro residues" evidence="6">
    <location>
        <begin position="458"/>
        <end position="475"/>
    </location>
</feature>
<dbReference type="HOGENOM" id="CLU_002173_5_1_1"/>